<dbReference type="GO" id="GO:0046854">
    <property type="term" value="P:phosphatidylinositol phosphate biosynthetic process"/>
    <property type="evidence" value="ECO:0007669"/>
    <property type="project" value="TreeGrafter"/>
</dbReference>
<accession>S7PGF5</accession>
<dbReference type="Gene3D" id="1.25.40.10">
    <property type="entry name" value="Tetratricopeptide repeat domain"/>
    <property type="match status" value="1"/>
</dbReference>
<dbReference type="SUPFAM" id="SSF48452">
    <property type="entry name" value="TPR-like"/>
    <property type="match status" value="1"/>
</dbReference>
<name>S7PGF5_MYOBR</name>
<proteinExistence type="predicted"/>
<dbReference type="InterPro" id="IPR051722">
    <property type="entry name" value="Endocytosis_PI4K-reg_protein"/>
</dbReference>
<dbReference type="Proteomes" id="UP000052978">
    <property type="component" value="Unassembled WGS sequence"/>
</dbReference>
<dbReference type="GO" id="GO:0005886">
    <property type="term" value="C:plasma membrane"/>
    <property type="evidence" value="ECO:0007669"/>
    <property type="project" value="TreeGrafter"/>
</dbReference>
<dbReference type="EMBL" id="KE162166">
    <property type="protein sequence ID" value="EPQ07222.1"/>
    <property type="molecule type" value="Genomic_DNA"/>
</dbReference>
<evidence type="ECO:0000313" key="2">
    <source>
        <dbReference type="Proteomes" id="UP000052978"/>
    </source>
</evidence>
<dbReference type="GO" id="GO:0072659">
    <property type="term" value="P:protein localization to plasma membrane"/>
    <property type="evidence" value="ECO:0007669"/>
    <property type="project" value="TreeGrafter"/>
</dbReference>
<dbReference type="PANTHER" id="PTHR23083">
    <property type="entry name" value="TETRATRICOPEPTIDE REPEAT PROTEIN, TPR"/>
    <property type="match status" value="1"/>
</dbReference>
<dbReference type="AlphaFoldDB" id="S7PGF5"/>
<reference evidence="1 2" key="1">
    <citation type="journal article" date="2013" name="Nat. Commun.">
        <title>Genome analysis reveals insights into physiology and longevity of the Brandt's bat Myotis brandtii.</title>
        <authorList>
            <person name="Seim I."/>
            <person name="Fang X."/>
            <person name="Xiong Z."/>
            <person name="Lobanov A.V."/>
            <person name="Huang Z."/>
            <person name="Ma S."/>
            <person name="Feng Y."/>
            <person name="Turanov A.A."/>
            <person name="Zhu Y."/>
            <person name="Lenz T.L."/>
            <person name="Gerashchenko M.V."/>
            <person name="Fan D."/>
            <person name="Hee Yim S."/>
            <person name="Yao X."/>
            <person name="Jordan D."/>
            <person name="Xiong Y."/>
            <person name="Ma Y."/>
            <person name="Lyapunov A.N."/>
            <person name="Chen G."/>
            <person name="Kulakova O.I."/>
            <person name="Sun Y."/>
            <person name="Lee S.G."/>
            <person name="Bronson R.T."/>
            <person name="Moskalev A.A."/>
            <person name="Sunyaev S.R."/>
            <person name="Zhang G."/>
            <person name="Krogh A."/>
            <person name="Wang J."/>
            <person name="Gladyshev V.N."/>
        </authorList>
    </citation>
    <scope>NUCLEOTIDE SEQUENCE [LARGE SCALE GENOMIC DNA]</scope>
</reference>
<keyword evidence="2" id="KW-1185">Reference proteome</keyword>
<sequence>MTLTQIWLHTAEVYIGIGKPTEATSCTQEAANFFPMSHNVLYIYVARLLQGNIDETQWWYEEDLYISPTHVKNMQLILHQLGHYILVEKIFQNAV</sequence>
<protein>
    <submittedName>
        <fullName evidence="1">Tetratricopeptide repeat protein 7B</fullName>
    </submittedName>
</protein>
<dbReference type="PANTHER" id="PTHR23083:SF365">
    <property type="entry name" value="TETRATRICOPEPTIDE REPEAT PROTEIN 7B"/>
    <property type="match status" value="1"/>
</dbReference>
<evidence type="ECO:0000313" key="1">
    <source>
        <dbReference type="EMBL" id="EPQ07222.1"/>
    </source>
</evidence>
<gene>
    <name evidence="1" type="ORF">D623_10013476</name>
</gene>
<dbReference type="InterPro" id="IPR011990">
    <property type="entry name" value="TPR-like_helical_dom_sf"/>
</dbReference>
<organism evidence="1 2">
    <name type="scientific">Myotis brandtii</name>
    <name type="common">Brandt's bat</name>
    <dbReference type="NCBI Taxonomy" id="109478"/>
    <lineage>
        <taxon>Eukaryota</taxon>
        <taxon>Metazoa</taxon>
        <taxon>Chordata</taxon>
        <taxon>Craniata</taxon>
        <taxon>Vertebrata</taxon>
        <taxon>Euteleostomi</taxon>
        <taxon>Mammalia</taxon>
        <taxon>Eutheria</taxon>
        <taxon>Laurasiatheria</taxon>
        <taxon>Chiroptera</taxon>
        <taxon>Yangochiroptera</taxon>
        <taxon>Vespertilionidae</taxon>
        <taxon>Myotis</taxon>
    </lineage>
</organism>